<name>A0A8J3M7J9_9ACTN</name>
<comment type="caution">
    <text evidence="7">The sequence shown here is derived from an EMBL/GenBank/DDBJ whole genome shotgun (WGS) entry which is preliminary data.</text>
</comment>
<dbReference type="PANTHER" id="PTHR22550:SF5">
    <property type="entry name" value="LEUCINE ZIPPER PROTEIN 4"/>
    <property type="match status" value="1"/>
</dbReference>
<evidence type="ECO:0000313" key="7">
    <source>
        <dbReference type="EMBL" id="GIG78840.1"/>
    </source>
</evidence>
<dbReference type="Gene3D" id="3.40.50.410">
    <property type="entry name" value="von Willebrand factor, type A domain"/>
    <property type="match status" value="1"/>
</dbReference>
<dbReference type="PANTHER" id="PTHR22550">
    <property type="entry name" value="SPORE GERMINATION PROTEIN"/>
    <property type="match status" value="1"/>
</dbReference>
<feature type="transmembrane region" description="Helical" evidence="5">
    <location>
        <begin position="55"/>
        <end position="73"/>
    </location>
</feature>
<evidence type="ECO:0000313" key="8">
    <source>
        <dbReference type="Proteomes" id="UP000630097"/>
    </source>
</evidence>
<keyword evidence="3 5" id="KW-1133">Transmembrane helix</keyword>
<evidence type="ECO:0000256" key="3">
    <source>
        <dbReference type="ARBA" id="ARBA00022989"/>
    </source>
</evidence>
<dbReference type="InterPro" id="IPR036465">
    <property type="entry name" value="vWFA_dom_sf"/>
</dbReference>
<keyword evidence="4 5" id="KW-0472">Membrane</keyword>
<reference evidence="7 8" key="1">
    <citation type="submission" date="2021-01" db="EMBL/GenBank/DDBJ databases">
        <title>Whole genome shotgun sequence of Planotetraspora kaengkrachanensis NBRC 104272.</title>
        <authorList>
            <person name="Komaki H."/>
            <person name="Tamura T."/>
        </authorList>
    </citation>
    <scope>NUCLEOTIDE SEQUENCE [LARGE SCALE GENOMIC DNA]</scope>
    <source>
        <strain evidence="7 8">NBRC 104272</strain>
    </source>
</reference>
<dbReference type="Pfam" id="PF13519">
    <property type="entry name" value="VWA_2"/>
    <property type="match status" value="1"/>
</dbReference>
<dbReference type="SUPFAM" id="SSF53300">
    <property type="entry name" value="vWA-like"/>
    <property type="match status" value="1"/>
</dbReference>
<dbReference type="Proteomes" id="UP000630097">
    <property type="component" value="Unassembled WGS sequence"/>
</dbReference>
<sequence length="315" mass="33518">MIFLAPGWLWLFTLVAALAIGYVLVQLTRRRYAVRFTNLALLSLVAPERPAWRRHVPAALFLLMLILLVLGSARPADAVRVPRDRATIIIAVDISLSMESADVPPTRLIAAKQAAQQFVDDLPERFNVGVVAFARSAAVVISPTTDHVAVTTAISNLTTRPGTAIGEAVFNSLDSIRSFDQRAVTDPPPSAIVLLSDGDNTSGRSVNEAIEASVGAKVPVSTIAYGTPEGTVNIDNRPVQVPVNKTTLKSLSDGTGGRAYAAESGSELREVYSQIGTSLGYRVVHEEITQRFLIGAIIAGILVAASAMLLGSRIP</sequence>
<keyword evidence="8" id="KW-1185">Reference proteome</keyword>
<dbReference type="Pfam" id="PF07584">
    <property type="entry name" value="BatA"/>
    <property type="match status" value="1"/>
</dbReference>
<gene>
    <name evidence="7" type="ORF">Pka01_19670</name>
</gene>
<dbReference type="InterPro" id="IPR050768">
    <property type="entry name" value="UPF0353/GerABKA_families"/>
</dbReference>
<evidence type="ECO:0000256" key="5">
    <source>
        <dbReference type="SAM" id="Phobius"/>
    </source>
</evidence>
<proteinExistence type="predicted"/>
<organism evidence="7 8">
    <name type="scientific">Planotetraspora kaengkrachanensis</name>
    <dbReference type="NCBI Taxonomy" id="575193"/>
    <lineage>
        <taxon>Bacteria</taxon>
        <taxon>Bacillati</taxon>
        <taxon>Actinomycetota</taxon>
        <taxon>Actinomycetes</taxon>
        <taxon>Streptosporangiales</taxon>
        <taxon>Streptosporangiaceae</taxon>
        <taxon>Planotetraspora</taxon>
    </lineage>
</organism>
<dbReference type="EMBL" id="BONV01000005">
    <property type="protein sequence ID" value="GIG78840.1"/>
    <property type="molecule type" value="Genomic_DNA"/>
</dbReference>
<dbReference type="PROSITE" id="PS50234">
    <property type="entry name" value="VWFA"/>
    <property type="match status" value="1"/>
</dbReference>
<protein>
    <submittedName>
        <fullName evidence="7">Membrane protein</fullName>
    </submittedName>
</protein>
<feature type="transmembrane region" description="Helical" evidence="5">
    <location>
        <begin position="292"/>
        <end position="311"/>
    </location>
</feature>
<keyword evidence="2 5" id="KW-0812">Transmembrane</keyword>
<feature type="domain" description="VWFA" evidence="6">
    <location>
        <begin position="87"/>
        <end position="275"/>
    </location>
</feature>
<dbReference type="SMART" id="SM00327">
    <property type="entry name" value="VWA"/>
    <property type="match status" value="1"/>
</dbReference>
<feature type="transmembrane region" description="Helical" evidence="5">
    <location>
        <begin position="6"/>
        <end position="25"/>
    </location>
</feature>
<evidence type="ECO:0000256" key="4">
    <source>
        <dbReference type="ARBA" id="ARBA00023136"/>
    </source>
</evidence>
<dbReference type="AlphaFoldDB" id="A0A8J3M7J9"/>
<accession>A0A8J3M7J9</accession>
<dbReference type="RefSeq" id="WP_203882300.1">
    <property type="nucleotide sequence ID" value="NZ_BAABHH010000007.1"/>
</dbReference>
<dbReference type="InterPro" id="IPR002035">
    <property type="entry name" value="VWF_A"/>
</dbReference>
<dbReference type="InterPro" id="IPR024163">
    <property type="entry name" value="Aerotolerance_reg_N"/>
</dbReference>
<keyword evidence="1" id="KW-1003">Cell membrane</keyword>
<evidence type="ECO:0000256" key="2">
    <source>
        <dbReference type="ARBA" id="ARBA00022692"/>
    </source>
</evidence>
<evidence type="ECO:0000256" key="1">
    <source>
        <dbReference type="ARBA" id="ARBA00022475"/>
    </source>
</evidence>
<evidence type="ECO:0000259" key="6">
    <source>
        <dbReference type="PROSITE" id="PS50234"/>
    </source>
</evidence>